<dbReference type="EMBL" id="MK500300">
    <property type="protein sequence ID" value="QBK84940.1"/>
    <property type="molecule type" value="Genomic_DNA"/>
</dbReference>
<organism evidence="1">
    <name type="scientific">Pithovirus LCDPAC02</name>
    <dbReference type="NCBI Taxonomy" id="2506601"/>
    <lineage>
        <taxon>Viruses</taxon>
        <taxon>Pithoviruses</taxon>
    </lineage>
</organism>
<reference evidence="1" key="1">
    <citation type="journal article" date="2019" name="MBio">
        <title>Virus Genomes from Deep Sea Sediments Expand the Ocean Megavirome and Support Independent Origins of Viral Gigantism.</title>
        <authorList>
            <person name="Backstrom D."/>
            <person name="Yutin N."/>
            <person name="Jorgensen S.L."/>
            <person name="Dharamshi J."/>
            <person name="Homa F."/>
            <person name="Zaremba-Niedwiedzka K."/>
            <person name="Spang A."/>
            <person name="Wolf Y.I."/>
            <person name="Koonin E.V."/>
            <person name="Ettema T.J."/>
        </authorList>
    </citation>
    <scope>NUCLEOTIDE SEQUENCE</scope>
</reference>
<proteinExistence type="predicted"/>
<accession>A0A481YPH8</accession>
<gene>
    <name evidence="1" type="ORF">LCDPAC02_01390</name>
</gene>
<evidence type="ECO:0000313" key="1">
    <source>
        <dbReference type="EMBL" id="QBK84940.1"/>
    </source>
</evidence>
<protein>
    <submittedName>
        <fullName evidence="1">Uncharacterized protein</fullName>
    </submittedName>
</protein>
<name>A0A481YPH8_9VIRU</name>
<sequence length="191" mass="22813">MYYSITPFTYDKNDIICNMDDFNLKFGYIEGLIIFIDDKSEYICKLWYISNKLKLEHIRCSVITKNVILYTESLDTIFIKNMIKTYTKICIGRVGAVLTKRKKYKEQDEYMKIEIENIPTESTIDFPENKLTIIRYILNKMKLIDDGICIPSKLCYLRNRIINTIEEYKQDSTIKLDFKEYVINELLDYSF</sequence>